<feature type="transmembrane region" description="Helical" evidence="1">
    <location>
        <begin position="69"/>
        <end position="90"/>
    </location>
</feature>
<dbReference type="eggNOG" id="COG4585">
    <property type="taxonomic scope" value="Bacteria"/>
</dbReference>
<dbReference type="InterPro" id="IPR036890">
    <property type="entry name" value="HATPase_C_sf"/>
</dbReference>
<feature type="transmembrane region" description="Helical" evidence="1">
    <location>
        <begin position="214"/>
        <end position="239"/>
    </location>
</feature>
<proteinExistence type="predicted"/>
<dbReference type="RefSeq" id="WP_002843753.1">
    <property type="nucleotide sequence ID" value="NZ_ADJN01000043.1"/>
</dbReference>
<feature type="transmembrane region" description="Helical" evidence="1">
    <location>
        <begin position="154"/>
        <end position="173"/>
    </location>
</feature>
<keyword evidence="1" id="KW-0472">Membrane</keyword>
<accession>D3MRU2</accession>
<evidence type="ECO:0000313" key="3">
    <source>
        <dbReference type="Proteomes" id="UP000004206"/>
    </source>
</evidence>
<protein>
    <recommendedName>
        <fullName evidence="4">ATPase/histidine kinase/DNA gyrase B/HSP90 domain protein</fullName>
    </recommendedName>
</protein>
<name>D3MRU2_9FIRM</name>
<dbReference type="Gene3D" id="3.30.565.10">
    <property type="entry name" value="Histidine kinase-like ATPase, C-terminal domain"/>
    <property type="match status" value="1"/>
</dbReference>
<feature type="transmembrane region" description="Helical" evidence="1">
    <location>
        <begin position="251"/>
        <end position="270"/>
    </location>
</feature>
<dbReference type="CDD" id="cd16917">
    <property type="entry name" value="HATPase_UhpB-NarQ-NarX-like"/>
    <property type="match status" value="1"/>
</dbReference>
<dbReference type="Proteomes" id="UP000004206">
    <property type="component" value="Unassembled WGS sequence"/>
</dbReference>
<reference evidence="2 3" key="1">
    <citation type="submission" date="2010-01" db="EMBL/GenBank/DDBJ databases">
        <authorList>
            <person name="Dodson R."/>
            <person name="Madupu R."/>
            <person name="Durkin A.S."/>
            <person name="Torralba M."/>
            <person name="Methe B."/>
            <person name="Sutton G.G."/>
            <person name="Strausberg R.L."/>
            <person name="Nelson K.E."/>
        </authorList>
    </citation>
    <scope>NUCLEOTIDE SEQUENCE [LARGE SCALE GENOMIC DNA]</scope>
    <source>
        <strain evidence="2 3">653-L</strain>
    </source>
</reference>
<dbReference type="SUPFAM" id="SSF55874">
    <property type="entry name" value="ATPase domain of HSP90 chaperone/DNA topoisomerase II/histidine kinase"/>
    <property type="match status" value="1"/>
</dbReference>
<comment type="caution">
    <text evidence="2">The sequence shown here is derived from an EMBL/GenBank/DDBJ whole genome shotgun (WGS) entry which is preliminary data.</text>
</comment>
<organism evidence="2 3">
    <name type="scientific">Peptostreptococcus anaerobius 653-L</name>
    <dbReference type="NCBI Taxonomy" id="596329"/>
    <lineage>
        <taxon>Bacteria</taxon>
        <taxon>Bacillati</taxon>
        <taxon>Bacillota</taxon>
        <taxon>Clostridia</taxon>
        <taxon>Peptostreptococcales</taxon>
        <taxon>Peptostreptococcaceae</taxon>
        <taxon>Peptostreptococcus</taxon>
    </lineage>
</organism>
<keyword evidence="1" id="KW-0812">Transmembrane</keyword>
<feature type="transmembrane region" description="Helical" evidence="1">
    <location>
        <begin position="131"/>
        <end position="148"/>
    </location>
</feature>
<evidence type="ECO:0000313" key="2">
    <source>
        <dbReference type="EMBL" id="EFD05081.1"/>
    </source>
</evidence>
<evidence type="ECO:0000256" key="1">
    <source>
        <dbReference type="SAM" id="Phobius"/>
    </source>
</evidence>
<keyword evidence="1" id="KW-1133">Transmembrane helix</keyword>
<dbReference type="GeneID" id="79843711"/>
<feature type="transmembrane region" description="Helical" evidence="1">
    <location>
        <begin position="276"/>
        <end position="295"/>
    </location>
</feature>
<dbReference type="AlphaFoldDB" id="D3MRU2"/>
<feature type="transmembrane region" description="Helical" evidence="1">
    <location>
        <begin position="96"/>
        <end position="119"/>
    </location>
</feature>
<feature type="transmembrane region" description="Helical" evidence="1">
    <location>
        <begin position="14"/>
        <end position="38"/>
    </location>
</feature>
<feature type="transmembrane region" description="Helical" evidence="1">
    <location>
        <begin position="185"/>
        <end position="202"/>
    </location>
</feature>
<sequence>MNKKFKQNILDNKFVYLLIFTEVILTYIACSGTLYMSMNIVNKAILSFGLLLIYLSNYLLLLNNKNKLIIRNALTVAAFTILTIIDIIYFDMSDKYFYELFSAQLLMVFFMEDAVISLLSKNLFFNESIKIYFFIAWLIASILTYFKIVSGIKLLIILMPIVYSYPLIFFIINLKKIKKYNYTQVDKVFIIGVTNMIFYYFAKYFAFETNADFYIFFVCVEFVLIFNIIKSVFSSYSLVEKMKRISTNRNYILYLVTSLLILVLVKSSIMDKIFVIFNYLLLMSVIDIAIHFNIFQYSDKCVGCMKNSSLFISHIEKLKYDSILEDKYRKKLSKIIHDEILQDIIALKMDLTGRKSEMENDRLILITDNIIRNLRGKIDYFDPKIHPERPLYTTYCEILDNISHRYDDKEMLVEFNCDKDIILNKPYDKLVYRILQELVNNAYKHSSGYLIEITLRVGYREIFITITNYGDDIYDINKVKKGHYGLNGLIEEIESYGGKYTFECKLDNEDENTVVTEIVIPINKEIEYESFID</sequence>
<dbReference type="EMBL" id="ADJN01000043">
    <property type="protein sequence ID" value="EFD05081.1"/>
    <property type="molecule type" value="Genomic_DNA"/>
</dbReference>
<evidence type="ECO:0008006" key="4">
    <source>
        <dbReference type="Google" id="ProtNLM"/>
    </source>
</evidence>
<keyword evidence="3" id="KW-1185">Reference proteome</keyword>
<feature type="transmembrane region" description="Helical" evidence="1">
    <location>
        <begin position="44"/>
        <end position="62"/>
    </location>
</feature>
<gene>
    <name evidence="2" type="ORF">HMPREF0631_1807</name>
</gene>